<dbReference type="Proteomes" id="UP001266305">
    <property type="component" value="Unassembled WGS sequence"/>
</dbReference>
<evidence type="ECO:0000256" key="9">
    <source>
        <dbReference type="ARBA" id="ARBA00023049"/>
    </source>
</evidence>
<evidence type="ECO:0000256" key="5">
    <source>
        <dbReference type="ARBA" id="ARBA00022723"/>
    </source>
</evidence>
<sequence length="122" mass="13410">MPTITPVKFQGITAEVLVVTSFDELQRRASEARGKIVVYNQPYVNYSKTVQYRTQGAVEAAKVGALASLIRSVASFSIYRDSQAVFHVAREVEKKERTSGNPSYNLGVPEELSSKGLQISAK</sequence>
<evidence type="ECO:0000313" key="13">
    <source>
        <dbReference type="EMBL" id="KAK2095493.1"/>
    </source>
</evidence>
<organism evidence="13 14">
    <name type="scientific">Saguinus oedipus</name>
    <name type="common">Cotton-top tamarin</name>
    <name type="synonym">Oedipomidas oedipus</name>
    <dbReference type="NCBI Taxonomy" id="9490"/>
    <lineage>
        <taxon>Eukaryota</taxon>
        <taxon>Metazoa</taxon>
        <taxon>Chordata</taxon>
        <taxon>Craniata</taxon>
        <taxon>Vertebrata</taxon>
        <taxon>Euteleostomi</taxon>
        <taxon>Mammalia</taxon>
        <taxon>Eutheria</taxon>
        <taxon>Euarchontoglires</taxon>
        <taxon>Primates</taxon>
        <taxon>Haplorrhini</taxon>
        <taxon>Platyrrhini</taxon>
        <taxon>Cebidae</taxon>
        <taxon>Callitrichinae</taxon>
        <taxon>Saguinus</taxon>
    </lineage>
</organism>
<evidence type="ECO:0000313" key="14">
    <source>
        <dbReference type="Proteomes" id="UP001266305"/>
    </source>
</evidence>
<keyword evidence="7" id="KW-0378">Hydrolase</keyword>
<keyword evidence="14" id="KW-1185">Reference proteome</keyword>
<keyword evidence="6" id="KW-0732">Signal</keyword>
<dbReference type="PANTHER" id="PTHR12053">
    <property type="entry name" value="PROTEASE FAMILY M28 PLASMA GLUTAMATE CARBOXYPEPTIDASE-RELATED"/>
    <property type="match status" value="1"/>
</dbReference>
<evidence type="ECO:0000256" key="3">
    <source>
        <dbReference type="ARBA" id="ARBA00022525"/>
    </source>
</evidence>
<keyword evidence="5" id="KW-0479">Metal-binding</keyword>
<evidence type="ECO:0008006" key="15">
    <source>
        <dbReference type="Google" id="ProtNLM"/>
    </source>
</evidence>
<dbReference type="EMBL" id="JASSZA010000013">
    <property type="protein sequence ID" value="KAK2095493.1"/>
    <property type="molecule type" value="Genomic_DNA"/>
</dbReference>
<evidence type="ECO:0000256" key="6">
    <source>
        <dbReference type="ARBA" id="ARBA00022729"/>
    </source>
</evidence>
<name>A0ABQ9UEJ8_SAGOE</name>
<keyword evidence="9" id="KW-0482">Metalloprotease</keyword>
<keyword evidence="4" id="KW-0645">Protease</keyword>
<keyword evidence="8" id="KW-0862">Zinc</keyword>
<protein>
    <recommendedName>
        <fullName evidence="15">RNase H type-1 domain-containing protein</fullName>
    </recommendedName>
</protein>
<evidence type="ECO:0000256" key="11">
    <source>
        <dbReference type="ARBA" id="ARBA00023180"/>
    </source>
</evidence>
<dbReference type="InterPro" id="IPR039866">
    <property type="entry name" value="CPQ"/>
</dbReference>
<evidence type="ECO:0000256" key="8">
    <source>
        <dbReference type="ARBA" id="ARBA00022833"/>
    </source>
</evidence>
<evidence type="ECO:0000256" key="12">
    <source>
        <dbReference type="SAM" id="MobiDB-lite"/>
    </source>
</evidence>
<evidence type="ECO:0000256" key="10">
    <source>
        <dbReference type="ARBA" id="ARBA00023145"/>
    </source>
</evidence>
<gene>
    <name evidence="13" type="ORF">P7K49_026909</name>
</gene>
<comment type="caution">
    <text evidence="13">The sequence shown here is derived from an EMBL/GenBank/DDBJ whole genome shotgun (WGS) entry which is preliminary data.</text>
</comment>
<keyword evidence="11" id="KW-0325">Glycoprotein</keyword>
<feature type="region of interest" description="Disordered" evidence="12">
    <location>
        <begin position="95"/>
        <end position="122"/>
    </location>
</feature>
<dbReference type="PANTHER" id="PTHR12053:SF3">
    <property type="entry name" value="CARBOXYPEPTIDASE Q"/>
    <property type="match status" value="1"/>
</dbReference>
<comment type="subcellular location">
    <subcellularLocation>
        <location evidence="1">Secreted</location>
    </subcellularLocation>
</comment>
<keyword evidence="3" id="KW-0964">Secreted</keyword>
<evidence type="ECO:0000256" key="7">
    <source>
        <dbReference type="ARBA" id="ARBA00022801"/>
    </source>
</evidence>
<proteinExistence type="inferred from homology"/>
<accession>A0ABQ9UEJ8</accession>
<keyword evidence="10" id="KW-0865">Zymogen</keyword>
<dbReference type="Gene3D" id="3.50.30.30">
    <property type="match status" value="1"/>
</dbReference>
<evidence type="ECO:0000256" key="2">
    <source>
        <dbReference type="ARBA" id="ARBA00010918"/>
    </source>
</evidence>
<evidence type="ECO:0000256" key="1">
    <source>
        <dbReference type="ARBA" id="ARBA00004613"/>
    </source>
</evidence>
<comment type="similarity">
    <text evidence="2">Belongs to the peptidase M28 family.</text>
</comment>
<evidence type="ECO:0000256" key="4">
    <source>
        <dbReference type="ARBA" id="ARBA00022670"/>
    </source>
</evidence>
<reference evidence="13 14" key="1">
    <citation type="submission" date="2023-05" db="EMBL/GenBank/DDBJ databases">
        <title>B98-5 Cell Line De Novo Hybrid Assembly: An Optical Mapping Approach.</title>
        <authorList>
            <person name="Kananen K."/>
            <person name="Auerbach J.A."/>
            <person name="Kautto E."/>
            <person name="Blachly J.S."/>
        </authorList>
    </citation>
    <scope>NUCLEOTIDE SEQUENCE [LARGE SCALE GENOMIC DNA]</scope>
    <source>
        <strain evidence="13">B95-8</strain>
        <tissue evidence="13">Cell line</tissue>
    </source>
</reference>